<evidence type="ECO:0000256" key="5">
    <source>
        <dbReference type="HAMAP-Rule" id="MF_00374"/>
    </source>
</evidence>
<dbReference type="Gene3D" id="1.10.287.310">
    <property type="match status" value="1"/>
</dbReference>
<keyword evidence="3 5" id="KW-0687">Ribonucleoprotein</keyword>
<gene>
    <name evidence="5" type="primary">rpmC</name>
    <name evidence="6" type="ORF">GO986_08280</name>
</gene>
<evidence type="ECO:0000256" key="4">
    <source>
        <dbReference type="ARBA" id="ARBA00035204"/>
    </source>
</evidence>
<dbReference type="InterPro" id="IPR050063">
    <property type="entry name" value="Ribosomal_protein_uL29"/>
</dbReference>
<dbReference type="CDD" id="cd00427">
    <property type="entry name" value="Ribosomal_L29_HIP"/>
    <property type="match status" value="1"/>
</dbReference>
<dbReference type="Proteomes" id="UP000483286">
    <property type="component" value="Unassembled WGS sequence"/>
</dbReference>
<evidence type="ECO:0000256" key="1">
    <source>
        <dbReference type="ARBA" id="ARBA00009254"/>
    </source>
</evidence>
<dbReference type="PANTHER" id="PTHR10916">
    <property type="entry name" value="60S RIBOSOMAL PROTEIN L35/50S RIBOSOMAL PROTEIN L29"/>
    <property type="match status" value="1"/>
</dbReference>
<name>A0A7C9LTP4_9DEIO</name>
<dbReference type="GO" id="GO:0003735">
    <property type="term" value="F:structural constituent of ribosome"/>
    <property type="evidence" value="ECO:0007669"/>
    <property type="project" value="InterPro"/>
</dbReference>
<dbReference type="SUPFAM" id="SSF46561">
    <property type="entry name" value="Ribosomal protein L29 (L29p)"/>
    <property type="match status" value="1"/>
</dbReference>
<dbReference type="EMBL" id="WQLB01000008">
    <property type="protein sequence ID" value="MVN86760.1"/>
    <property type="molecule type" value="Genomic_DNA"/>
</dbReference>
<dbReference type="GO" id="GO:0006412">
    <property type="term" value="P:translation"/>
    <property type="evidence" value="ECO:0007669"/>
    <property type="project" value="UniProtKB-UniRule"/>
</dbReference>
<dbReference type="RefSeq" id="WP_157458801.1">
    <property type="nucleotide sequence ID" value="NZ_WQLB01000008.1"/>
</dbReference>
<accession>A0A7C9LTP4</accession>
<protein>
    <recommendedName>
        <fullName evidence="4 5">Large ribosomal subunit protein uL29</fullName>
    </recommendedName>
</protein>
<dbReference type="PANTHER" id="PTHR10916:SF0">
    <property type="entry name" value="LARGE RIBOSOMAL SUBUNIT PROTEIN UL29C"/>
    <property type="match status" value="1"/>
</dbReference>
<keyword evidence="7" id="KW-1185">Reference proteome</keyword>
<evidence type="ECO:0000313" key="6">
    <source>
        <dbReference type="EMBL" id="MVN86760.1"/>
    </source>
</evidence>
<dbReference type="NCBIfam" id="TIGR00012">
    <property type="entry name" value="L29"/>
    <property type="match status" value="1"/>
</dbReference>
<keyword evidence="2 5" id="KW-0689">Ribosomal protein</keyword>
<sequence length="68" mass="7897">MKPSEMRNLGADDFAREIESRKKELMELRFQAAMGTLAQPHRVQQLRREVAQLNTIRTELSQKQGEQA</sequence>
<comment type="caution">
    <text evidence="6">The sequence shown here is derived from an EMBL/GenBank/DDBJ whole genome shotgun (WGS) entry which is preliminary data.</text>
</comment>
<dbReference type="AlphaFoldDB" id="A0A7C9LTP4"/>
<dbReference type="InterPro" id="IPR036049">
    <property type="entry name" value="Ribosomal_uL29_sf"/>
</dbReference>
<evidence type="ECO:0000256" key="2">
    <source>
        <dbReference type="ARBA" id="ARBA00022980"/>
    </source>
</evidence>
<dbReference type="GO" id="GO:0022625">
    <property type="term" value="C:cytosolic large ribosomal subunit"/>
    <property type="evidence" value="ECO:0007669"/>
    <property type="project" value="TreeGrafter"/>
</dbReference>
<evidence type="ECO:0000313" key="7">
    <source>
        <dbReference type="Proteomes" id="UP000483286"/>
    </source>
</evidence>
<organism evidence="6 7">
    <name type="scientific">Deinococcus arboris</name>
    <dbReference type="NCBI Taxonomy" id="2682977"/>
    <lineage>
        <taxon>Bacteria</taxon>
        <taxon>Thermotogati</taxon>
        <taxon>Deinococcota</taxon>
        <taxon>Deinococci</taxon>
        <taxon>Deinococcales</taxon>
        <taxon>Deinococcaceae</taxon>
        <taxon>Deinococcus</taxon>
    </lineage>
</organism>
<dbReference type="HAMAP" id="MF_00374">
    <property type="entry name" value="Ribosomal_uL29"/>
    <property type="match status" value="1"/>
</dbReference>
<comment type="similarity">
    <text evidence="1 5">Belongs to the universal ribosomal protein uL29 family.</text>
</comment>
<proteinExistence type="inferred from homology"/>
<dbReference type="Pfam" id="PF00831">
    <property type="entry name" value="Ribosomal_L29"/>
    <property type="match status" value="1"/>
</dbReference>
<evidence type="ECO:0000256" key="3">
    <source>
        <dbReference type="ARBA" id="ARBA00023274"/>
    </source>
</evidence>
<dbReference type="InterPro" id="IPR001854">
    <property type="entry name" value="Ribosomal_uL29"/>
</dbReference>
<reference evidence="6 7" key="1">
    <citation type="submission" date="2019-12" db="EMBL/GenBank/DDBJ databases">
        <title>Deinococcus sp. HMF7620 Genome sequencing and assembly.</title>
        <authorList>
            <person name="Kang H."/>
            <person name="Kim H."/>
            <person name="Joh K."/>
        </authorList>
    </citation>
    <scope>NUCLEOTIDE SEQUENCE [LARGE SCALE GENOMIC DNA]</scope>
    <source>
        <strain evidence="6 7">HMF7620</strain>
    </source>
</reference>